<keyword evidence="1" id="KW-0472">Membrane</keyword>
<reference evidence="4" key="1">
    <citation type="submission" date="2016-10" db="EMBL/GenBank/DDBJ databases">
        <authorList>
            <person name="Benchimol M."/>
            <person name="Almeida L.G."/>
            <person name="Vasconcelos A.T."/>
            <person name="Perreira-Neves A."/>
            <person name="Rosa I.A."/>
            <person name="Tasca T."/>
            <person name="Bogo M.R."/>
            <person name="de Souza W."/>
        </authorList>
    </citation>
    <scope>NUCLEOTIDE SEQUENCE [LARGE SCALE GENOMIC DNA]</scope>
    <source>
        <strain evidence="4">K</strain>
    </source>
</reference>
<feature type="transmembrane region" description="Helical" evidence="1">
    <location>
        <begin position="420"/>
        <end position="438"/>
    </location>
</feature>
<feature type="chain" id="PRO_5012746394" description="Calcineurin-like phosphoesterase domain-containing protein" evidence="2">
    <location>
        <begin position="24"/>
        <end position="734"/>
    </location>
</feature>
<accession>A0A1J4KW11</accession>
<evidence type="ECO:0000256" key="1">
    <source>
        <dbReference type="SAM" id="Phobius"/>
    </source>
</evidence>
<protein>
    <recommendedName>
        <fullName evidence="3">Calcineurin-like phosphoesterase domain-containing protein</fullName>
    </recommendedName>
</protein>
<sequence length="734" mass="84777">MRFGAFSLSQWIWGIFIALIVEAISNIRKTDSFSLYPRQGINPKWDNTTNPFVFTHDSDVHINSYTSGSRDAFARILELVKQYDPEFHLITGDLSDDFSGLTWPKYADQDEIAWRGYRDTINSIKDRKYQIIDMPGNHDMWGVSFIDSERFYLLDYSQTFTRNTTQTLSSFWVRVIQTEHHPIIILKPFNFPAAHCCFLYWAEPSQYLLDLIEETIWANPHCIVTSHFPPDMWRQRKSSYGHTIREIVSHENVDYILTGHSHPSHPVYRHHGDGVLEVIGVGGMNHSRFGLVTEDNGRIVYHEIDAKSPQKFFVTHPVPITQTNTRLDFSDYTGTEIRVLSTESNATIHVNGKEMTFQRRISENGLYLYSSPLTVTVEGENTLIFSGDYNGNITFHYKRTAKYQEKEIESPHPSEVTYRALPFIVLLTIYVFFPFNVFDWKFLERWIQQEDEQENNNGTIGNNNSNESILSCHANENNPNFVQTNIQYTNHQQGFDYRNIPNIPTFLTSNKSFFGLLFGCIFDTLVDLFNDLRYHFLTTIFYYAMAIGAGFYAVRTRFLRLPFVIRLIFFIGAIWPAIFPTTVMEIDGKAAYIDSYGYKIWGQSHVFASDGPDYSYSYVMKVFIPLAVLASGLSTLIKPGAKNPYNFFCAIDLIYPIISLSKDIPYLITHPLSESAGLHYMKLSIVFVFIPSFLVFTTAVYLVWILYKHFSHRENVRNDAPVPYESIGHGYVIA</sequence>
<dbReference type="EMBL" id="MLAK01000493">
    <property type="protein sequence ID" value="OHT13693.1"/>
    <property type="molecule type" value="Genomic_DNA"/>
</dbReference>
<keyword evidence="2" id="KW-0732">Signal</keyword>
<dbReference type="PANTHER" id="PTHR14795">
    <property type="entry name" value="HELICASE RELATED"/>
    <property type="match status" value="1"/>
</dbReference>
<comment type="caution">
    <text evidence="4">The sequence shown here is derived from an EMBL/GenBank/DDBJ whole genome shotgun (WGS) entry which is preliminary data.</text>
</comment>
<name>A0A1J4KW11_9EUKA</name>
<evidence type="ECO:0000313" key="4">
    <source>
        <dbReference type="EMBL" id="OHT13693.1"/>
    </source>
</evidence>
<keyword evidence="1" id="KW-0812">Transmembrane</keyword>
<dbReference type="Pfam" id="PF00149">
    <property type="entry name" value="Metallophos"/>
    <property type="match status" value="1"/>
</dbReference>
<keyword evidence="5" id="KW-1185">Reference proteome</keyword>
<feature type="transmembrane region" description="Helical" evidence="1">
    <location>
        <begin position="561"/>
        <end position="579"/>
    </location>
</feature>
<evidence type="ECO:0000259" key="3">
    <source>
        <dbReference type="Pfam" id="PF00149"/>
    </source>
</evidence>
<gene>
    <name evidence="4" type="ORF">TRFO_16131</name>
</gene>
<organism evidence="4 5">
    <name type="scientific">Tritrichomonas foetus</name>
    <dbReference type="NCBI Taxonomy" id="1144522"/>
    <lineage>
        <taxon>Eukaryota</taxon>
        <taxon>Metamonada</taxon>
        <taxon>Parabasalia</taxon>
        <taxon>Tritrichomonadida</taxon>
        <taxon>Tritrichomonadidae</taxon>
        <taxon>Tritrichomonas</taxon>
    </lineage>
</organism>
<feature type="transmembrane region" description="Helical" evidence="1">
    <location>
        <begin position="681"/>
        <end position="707"/>
    </location>
</feature>
<evidence type="ECO:0000313" key="5">
    <source>
        <dbReference type="Proteomes" id="UP000179807"/>
    </source>
</evidence>
<proteinExistence type="predicted"/>
<keyword evidence="1" id="KW-1133">Transmembrane helix</keyword>
<dbReference type="VEuPathDB" id="TrichDB:TRFO_16131"/>
<dbReference type="SUPFAM" id="SSF56300">
    <property type="entry name" value="Metallo-dependent phosphatases"/>
    <property type="match status" value="1"/>
</dbReference>
<dbReference type="InterPro" id="IPR029052">
    <property type="entry name" value="Metallo-depent_PP-like"/>
</dbReference>
<dbReference type="RefSeq" id="XP_068366829.1">
    <property type="nucleotide sequence ID" value="XM_068498801.1"/>
</dbReference>
<dbReference type="AlphaFoldDB" id="A0A1J4KW11"/>
<dbReference type="OrthoDB" id="45365at2759"/>
<feature type="transmembrane region" description="Helical" evidence="1">
    <location>
        <begin position="618"/>
        <end position="637"/>
    </location>
</feature>
<dbReference type="Proteomes" id="UP000179807">
    <property type="component" value="Unassembled WGS sequence"/>
</dbReference>
<feature type="signal peptide" evidence="2">
    <location>
        <begin position="1"/>
        <end position="23"/>
    </location>
</feature>
<dbReference type="GeneID" id="94833505"/>
<dbReference type="GO" id="GO:0016787">
    <property type="term" value="F:hydrolase activity"/>
    <property type="evidence" value="ECO:0007669"/>
    <property type="project" value="InterPro"/>
</dbReference>
<feature type="transmembrane region" description="Helical" evidence="1">
    <location>
        <begin position="536"/>
        <end position="554"/>
    </location>
</feature>
<feature type="domain" description="Calcineurin-like phosphoesterase" evidence="3">
    <location>
        <begin position="54"/>
        <end position="263"/>
    </location>
</feature>
<dbReference type="InterPro" id="IPR004843">
    <property type="entry name" value="Calcineurin-like_PHP"/>
</dbReference>
<dbReference type="PANTHER" id="PTHR14795:SF0">
    <property type="entry name" value="TRANSMEMBRANE PROTEIN 62"/>
    <property type="match status" value="1"/>
</dbReference>
<dbReference type="Gene3D" id="3.60.21.10">
    <property type="match status" value="1"/>
</dbReference>
<feature type="transmembrane region" description="Helical" evidence="1">
    <location>
        <begin position="644"/>
        <end position="661"/>
    </location>
</feature>
<evidence type="ECO:0000256" key="2">
    <source>
        <dbReference type="SAM" id="SignalP"/>
    </source>
</evidence>